<feature type="transmembrane region" description="Helical" evidence="7">
    <location>
        <begin position="91"/>
        <end position="112"/>
    </location>
</feature>
<feature type="transmembrane region" description="Helical" evidence="7">
    <location>
        <begin position="27"/>
        <end position="47"/>
    </location>
</feature>
<comment type="similarity">
    <text evidence="7">Belongs to the binding-protein-dependent transport system permease family.</text>
</comment>
<evidence type="ECO:0000256" key="7">
    <source>
        <dbReference type="RuleBase" id="RU363032"/>
    </source>
</evidence>
<dbReference type="EMBL" id="VXRG01000188">
    <property type="protein sequence ID" value="MXY96143.1"/>
    <property type="molecule type" value="Genomic_DNA"/>
</dbReference>
<evidence type="ECO:0000259" key="8">
    <source>
        <dbReference type="PROSITE" id="PS50928"/>
    </source>
</evidence>
<dbReference type="InterPro" id="IPR051393">
    <property type="entry name" value="ABC_transporter_permease"/>
</dbReference>
<feature type="transmembrane region" description="Helical" evidence="7">
    <location>
        <begin position="171"/>
        <end position="196"/>
    </location>
</feature>
<keyword evidence="6 7" id="KW-0472">Membrane</keyword>
<gene>
    <name evidence="9" type="ORF">F4Y42_22095</name>
</gene>
<reference evidence="9" key="1">
    <citation type="submission" date="2019-09" db="EMBL/GenBank/DDBJ databases">
        <title>Characterisation of the sponge microbiome using genome-centric metagenomics.</title>
        <authorList>
            <person name="Engelberts J.P."/>
            <person name="Robbins S.J."/>
            <person name="De Goeij J.M."/>
            <person name="Aranda M."/>
            <person name="Bell S.C."/>
            <person name="Webster N.S."/>
        </authorList>
    </citation>
    <scope>NUCLEOTIDE SEQUENCE</scope>
    <source>
        <strain evidence="9">SB0664_bin_27</strain>
    </source>
</reference>
<evidence type="ECO:0000256" key="4">
    <source>
        <dbReference type="ARBA" id="ARBA00022692"/>
    </source>
</evidence>
<evidence type="ECO:0000256" key="6">
    <source>
        <dbReference type="ARBA" id="ARBA00023136"/>
    </source>
</evidence>
<accession>A0A6B0YZS0</accession>
<dbReference type="GO" id="GO:0055085">
    <property type="term" value="P:transmembrane transport"/>
    <property type="evidence" value="ECO:0007669"/>
    <property type="project" value="InterPro"/>
</dbReference>
<feature type="transmembrane region" description="Helical" evidence="7">
    <location>
        <begin position="124"/>
        <end position="144"/>
    </location>
</feature>
<comment type="subcellular location">
    <subcellularLocation>
        <location evidence="1 7">Cell membrane</location>
        <topology evidence="1 7">Multi-pass membrane protein</topology>
    </subcellularLocation>
</comment>
<keyword evidence="5 7" id="KW-1133">Transmembrane helix</keyword>
<dbReference type="PROSITE" id="PS50928">
    <property type="entry name" value="ABC_TM1"/>
    <property type="match status" value="1"/>
</dbReference>
<evidence type="ECO:0000256" key="5">
    <source>
        <dbReference type="ARBA" id="ARBA00022989"/>
    </source>
</evidence>
<dbReference type="Gene3D" id="1.10.3720.10">
    <property type="entry name" value="MetI-like"/>
    <property type="match status" value="1"/>
</dbReference>
<dbReference type="PANTHER" id="PTHR30193:SF41">
    <property type="entry name" value="DIACETYLCHITOBIOSE UPTAKE SYSTEM PERMEASE PROTEIN NGCF"/>
    <property type="match status" value="1"/>
</dbReference>
<protein>
    <submittedName>
        <fullName evidence="9">Sugar ABC transporter permease</fullName>
    </submittedName>
</protein>
<comment type="caution">
    <text evidence="9">The sequence shown here is derived from an EMBL/GenBank/DDBJ whole genome shotgun (WGS) entry which is preliminary data.</text>
</comment>
<dbReference type="AlphaFoldDB" id="A0A6B0YZS0"/>
<feature type="transmembrane region" description="Helical" evidence="7">
    <location>
        <begin position="217"/>
        <end position="239"/>
    </location>
</feature>
<dbReference type="InterPro" id="IPR000515">
    <property type="entry name" value="MetI-like"/>
</dbReference>
<dbReference type="InterPro" id="IPR035906">
    <property type="entry name" value="MetI-like_sf"/>
</dbReference>
<proteinExistence type="inferred from homology"/>
<dbReference type="PANTHER" id="PTHR30193">
    <property type="entry name" value="ABC TRANSPORTER PERMEASE PROTEIN"/>
    <property type="match status" value="1"/>
</dbReference>
<dbReference type="Pfam" id="PF00528">
    <property type="entry name" value="BPD_transp_1"/>
    <property type="match status" value="1"/>
</dbReference>
<feature type="domain" description="ABC transmembrane type-1" evidence="8">
    <location>
        <begin position="87"/>
        <end position="298"/>
    </location>
</feature>
<evidence type="ECO:0000256" key="3">
    <source>
        <dbReference type="ARBA" id="ARBA00022475"/>
    </source>
</evidence>
<keyword evidence="2 7" id="KW-0813">Transport</keyword>
<keyword evidence="3" id="KW-1003">Cell membrane</keyword>
<dbReference type="SUPFAM" id="SSF161098">
    <property type="entry name" value="MetI-like"/>
    <property type="match status" value="1"/>
</dbReference>
<name>A0A6B0YZS0_9CHLR</name>
<dbReference type="CDD" id="cd06261">
    <property type="entry name" value="TM_PBP2"/>
    <property type="match status" value="1"/>
</dbReference>
<evidence type="ECO:0000256" key="2">
    <source>
        <dbReference type="ARBA" id="ARBA00022448"/>
    </source>
</evidence>
<feature type="transmembrane region" description="Helical" evidence="7">
    <location>
        <begin position="279"/>
        <end position="301"/>
    </location>
</feature>
<dbReference type="GO" id="GO:0005886">
    <property type="term" value="C:plasma membrane"/>
    <property type="evidence" value="ECO:0007669"/>
    <property type="project" value="UniProtKB-SubCell"/>
</dbReference>
<organism evidence="9">
    <name type="scientific">Caldilineaceae bacterium SB0664_bin_27</name>
    <dbReference type="NCBI Taxonomy" id="2605260"/>
    <lineage>
        <taxon>Bacteria</taxon>
        <taxon>Bacillati</taxon>
        <taxon>Chloroflexota</taxon>
        <taxon>Caldilineae</taxon>
        <taxon>Caldilineales</taxon>
        <taxon>Caldilineaceae</taxon>
    </lineage>
</organism>
<sequence>MATGQKAQTISAPWSILRPKGRRHKDLYVALLFLAPSLLGLFLLQVLPIGTALVLGVSEWNIIDPIKFVGLSNFVEVATDATFYHTLENTLYLTVGLEVLNTLLGLCAALLLKNAMRGIDLYRTIYFLPLITTWAAVAIAWRYMYSLEGPINALLGPLGIDPIPWLSRPEWAMPAVIITITWKTLSWKTIILLAGLQSIPNEFYEASSIDGASRWQQFWKITLPLLSPAMFFALIIGIINTLQLFDPIFIMTDGGPADSTRTLSYYIYTRGFQNLRMGYAAALSWVLFAIILLFTLIQWVLQKRWVFYQ</sequence>
<evidence type="ECO:0000256" key="1">
    <source>
        <dbReference type="ARBA" id="ARBA00004651"/>
    </source>
</evidence>
<keyword evidence="4 7" id="KW-0812">Transmembrane</keyword>
<evidence type="ECO:0000313" key="9">
    <source>
        <dbReference type="EMBL" id="MXY96143.1"/>
    </source>
</evidence>